<feature type="compositionally biased region" description="Basic residues" evidence="12">
    <location>
        <begin position="2012"/>
        <end position="2021"/>
    </location>
</feature>
<feature type="compositionally biased region" description="Low complexity" evidence="12">
    <location>
        <begin position="249"/>
        <end position="259"/>
    </location>
</feature>
<feature type="compositionally biased region" description="Basic residues" evidence="12">
    <location>
        <begin position="1936"/>
        <end position="1945"/>
    </location>
</feature>
<dbReference type="PROSITE" id="PS50005">
    <property type="entry name" value="TPR"/>
    <property type="match status" value="1"/>
</dbReference>
<dbReference type="SUPFAM" id="SSF50978">
    <property type="entry name" value="WD40 repeat-like"/>
    <property type="match status" value="1"/>
</dbReference>
<comment type="similarity">
    <text evidence="1">Belongs to the VPS11 family.</text>
</comment>
<keyword evidence="5" id="KW-0862">Zinc</keyword>
<feature type="compositionally biased region" description="Basic residues" evidence="12">
    <location>
        <begin position="1862"/>
        <end position="1871"/>
    </location>
</feature>
<dbReference type="EMBL" id="LFMY01000011">
    <property type="protein sequence ID" value="OKL57662.1"/>
    <property type="molecule type" value="Genomic_DNA"/>
</dbReference>
<dbReference type="InterPro" id="IPR017956">
    <property type="entry name" value="AT_hook_DNA-bd_motif"/>
</dbReference>
<comment type="caution">
    <text evidence="14">The sequence shown here is derived from an EMBL/GenBank/DDBJ whole genome shotgun (WGS) entry which is preliminary data.</text>
</comment>
<dbReference type="GO" id="GO:0006886">
    <property type="term" value="P:intracellular protein transport"/>
    <property type="evidence" value="ECO:0007669"/>
    <property type="project" value="UniProtKB-UniRule"/>
</dbReference>
<evidence type="ECO:0000259" key="13">
    <source>
        <dbReference type="PROSITE" id="PS50089"/>
    </source>
</evidence>
<evidence type="ECO:0000256" key="1">
    <source>
        <dbReference type="ARBA" id="ARBA00007070"/>
    </source>
</evidence>
<name>A0A225AA18_TALAT</name>
<dbReference type="Gene3D" id="1.25.40.10">
    <property type="entry name" value="Tetratricopeptide repeat domain"/>
    <property type="match status" value="1"/>
</dbReference>
<keyword evidence="7" id="KW-0472">Membrane</keyword>
<evidence type="ECO:0000256" key="11">
    <source>
        <dbReference type="PROSITE-ProRule" id="PRU01006"/>
    </source>
</evidence>
<dbReference type="GO" id="GO:0007033">
    <property type="term" value="P:vacuole organization"/>
    <property type="evidence" value="ECO:0007669"/>
    <property type="project" value="TreeGrafter"/>
</dbReference>
<proteinExistence type="inferred from homology"/>
<dbReference type="SUPFAM" id="SSF57850">
    <property type="entry name" value="RING/U-box"/>
    <property type="match status" value="1"/>
</dbReference>
<dbReference type="STRING" id="1441469.A0A225AA18"/>
<keyword evidence="10" id="KW-0802">TPR repeat</keyword>
<evidence type="ECO:0000256" key="12">
    <source>
        <dbReference type="SAM" id="MobiDB-lite"/>
    </source>
</evidence>
<feature type="compositionally biased region" description="Polar residues" evidence="12">
    <location>
        <begin position="2030"/>
        <end position="2041"/>
    </location>
</feature>
<dbReference type="GO" id="GO:0003677">
    <property type="term" value="F:DNA binding"/>
    <property type="evidence" value="ECO:0007669"/>
    <property type="project" value="InterPro"/>
</dbReference>
<feature type="region of interest" description="Disordered" evidence="12">
    <location>
        <begin position="1742"/>
        <end position="1783"/>
    </location>
</feature>
<reference evidence="14 15" key="1">
    <citation type="submission" date="2015-06" db="EMBL/GenBank/DDBJ databases">
        <title>Talaromyces atroroseus IBT 11181 draft genome.</title>
        <authorList>
            <person name="Rasmussen K.B."/>
            <person name="Rasmussen S."/>
            <person name="Petersen B."/>
            <person name="Sicheritz-Ponten T."/>
            <person name="Mortensen U.H."/>
            <person name="Thrane U."/>
        </authorList>
    </citation>
    <scope>NUCLEOTIDE SEQUENCE [LARGE SCALE GENOMIC DNA]</scope>
    <source>
        <strain evidence="14 15">IBT 11181</strain>
    </source>
</reference>
<evidence type="ECO:0000256" key="2">
    <source>
        <dbReference type="ARBA" id="ARBA00022448"/>
    </source>
</evidence>
<dbReference type="CDD" id="cd16688">
    <property type="entry name" value="RING-H2_Vps11"/>
    <property type="match status" value="1"/>
</dbReference>
<evidence type="ECO:0000256" key="3">
    <source>
        <dbReference type="ARBA" id="ARBA00022723"/>
    </source>
</evidence>
<dbReference type="InterPro" id="IPR024763">
    <property type="entry name" value="VPS11_C"/>
</dbReference>
<dbReference type="Gene3D" id="3.30.40.10">
    <property type="entry name" value="Zinc/RING finger domain, C3HC4 (zinc finger)"/>
    <property type="match status" value="1"/>
</dbReference>
<dbReference type="GO" id="GO:0005768">
    <property type="term" value="C:endosome"/>
    <property type="evidence" value="ECO:0007669"/>
    <property type="project" value="TreeGrafter"/>
</dbReference>
<evidence type="ECO:0000313" key="15">
    <source>
        <dbReference type="Proteomes" id="UP000214365"/>
    </source>
</evidence>
<feature type="compositionally biased region" description="Basic and acidic residues" evidence="12">
    <location>
        <begin position="2052"/>
        <end position="2063"/>
    </location>
</feature>
<feature type="compositionally biased region" description="Polar residues" evidence="12">
    <location>
        <begin position="128"/>
        <end position="160"/>
    </location>
</feature>
<evidence type="ECO:0000256" key="6">
    <source>
        <dbReference type="ARBA" id="ARBA00022927"/>
    </source>
</evidence>
<feature type="region of interest" description="Disordered" evidence="12">
    <location>
        <begin position="1815"/>
        <end position="2128"/>
    </location>
</feature>
<feature type="compositionally biased region" description="Basic and acidic residues" evidence="12">
    <location>
        <begin position="1905"/>
        <end position="1920"/>
    </location>
</feature>
<feature type="repeat" description="CHCR" evidence="11">
    <location>
        <begin position="1069"/>
        <end position="1217"/>
    </location>
</feature>
<evidence type="ECO:0000256" key="9">
    <source>
        <dbReference type="PROSITE-ProRule" id="PRU00175"/>
    </source>
</evidence>
<dbReference type="Pfam" id="PF12451">
    <property type="entry name" value="VPS11_C"/>
    <property type="match status" value="1"/>
</dbReference>
<feature type="compositionally biased region" description="Polar residues" evidence="12">
    <location>
        <begin position="649"/>
        <end position="659"/>
    </location>
</feature>
<accession>A0A225AA18</accession>
<feature type="region of interest" description="Disordered" evidence="12">
    <location>
        <begin position="1266"/>
        <end position="1286"/>
    </location>
</feature>
<dbReference type="SMART" id="SM00384">
    <property type="entry name" value="AT_hook"/>
    <property type="match status" value="3"/>
</dbReference>
<dbReference type="SMART" id="SM00184">
    <property type="entry name" value="RING"/>
    <property type="match status" value="1"/>
</dbReference>
<keyword evidence="4 9" id="KW-0863">Zinc-finger</keyword>
<dbReference type="GO" id="GO:0030674">
    <property type="term" value="F:protein-macromolecule adaptor activity"/>
    <property type="evidence" value="ECO:0007669"/>
    <property type="project" value="TreeGrafter"/>
</dbReference>
<dbReference type="FunFam" id="3.30.40.10:FF:000639">
    <property type="entry name" value="E3 ubiquitin-protein ligase PEP5"/>
    <property type="match status" value="1"/>
</dbReference>
<feature type="compositionally biased region" description="Basic and acidic residues" evidence="12">
    <location>
        <begin position="1"/>
        <end position="12"/>
    </location>
</feature>
<feature type="compositionally biased region" description="Basic and acidic residues" evidence="12">
    <location>
        <begin position="1989"/>
        <end position="2001"/>
    </location>
</feature>
<gene>
    <name evidence="14" type="ORF">UA08_07212</name>
</gene>
<evidence type="ECO:0000256" key="5">
    <source>
        <dbReference type="ARBA" id="ARBA00022833"/>
    </source>
</evidence>
<feature type="repeat" description="TPR" evidence="10">
    <location>
        <begin position="1046"/>
        <end position="1079"/>
    </location>
</feature>
<dbReference type="PROSITE" id="PS50236">
    <property type="entry name" value="CHCR"/>
    <property type="match status" value="1"/>
</dbReference>
<keyword evidence="3" id="KW-0479">Metal-binding</keyword>
<dbReference type="OrthoDB" id="26184at2759"/>
<feature type="compositionally biased region" description="Basic and acidic residues" evidence="12">
    <location>
        <begin position="588"/>
        <end position="600"/>
    </location>
</feature>
<dbReference type="PROSITE" id="PS50089">
    <property type="entry name" value="ZF_RING_2"/>
    <property type="match status" value="1"/>
</dbReference>
<feature type="region of interest" description="Disordered" evidence="12">
    <location>
        <begin position="338"/>
        <end position="361"/>
    </location>
</feature>
<dbReference type="Pfam" id="PF17122">
    <property type="entry name" value="zf-C3H2C3"/>
    <property type="match status" value="1"/>
</dbReference>
<protein>
    <recommendedName>
        <fullName evidence="13">RING-type domain-containing protein</fullName>
    </recommendedName>
</protein>
<dbReference type="InterPro" id="IPR057307">
    <property type="entry name" value="PEP5_VPS11_N"/>
</dbReference>
<keyword evidence="2" id="KW-0813">Transport</keyword>
<evidence type="ECO:0000256" key="10">
    <source>
        <dbReference type="PROSITE-ProRule" id="PRU00339"/>
    </source>
</evidence>
<sequence>MPTRREIPRLTLEDATTYDYDEHLPQGSDDELDETARAVKRRRIEALGESYLRGKPLFISCASLRGPFDDGWVNPWRKHRKHHEIATASTRSGIRLVQDVIPETDKSTNNIIGGKSIRSSDLRQYSTSLMSASPSEGRLSKSSWIRQSSTPREPGRSSSDVPPVQNWLKRENLSINIQNYEPPKSPSTRYTSLGVSGAAKRPKSSRLKAEPTFPRTIKSHQTNLRNVRRGKSISGDSQEKHLRVGTNGSSPSSYEPTSYESREHNRRPRSKMEGTKILPKLKNETGGRVSESLAKNAEAISPMAEILPPKTTVPNSASSILIPPSSHLPEFQYRLAKTQSNKGSEKKREQPPLESGRAAYGESIPEILKAEIGLSSSRPIIQDERQDQTSVTIRTSTVTLGSVQNQNENFTESEKIPSAQIVPKHPGISDCFISLHSTEICGIGAAGSGTASVDGELSTQAAFELAQKSFQDDLATPQRGFPSAQPTTKIGHSSVKRITPFANINASQQMFDIKIDPKDTPGTSHNINTQAMIDAITPFSEATSPNSGMGARRKPFHKADAMNSQTKKTISFAASPRPSSRSISLDRSSFKETKDSEHDSLPPLPLTLSGTTPATNQQDGQGFLFGMDAFDRGSDRDDDGSQPLHPKSFNLQPPHTSSPADGVGPRQMALTSKKAFNFFEVSQVQLSEDSSSVINDDVDCICTGSDNLFIGSNDGKVHIVSPAFKVVRSFNAYDAGVIRHMKQIEGTSLLVTIAEDLPNEPVLKVWALDKVEKKTGAPRCLSTLSVQNGRRPFPVSTFVTLEDLSQVAVGFANGSVAIIRGDLINDRGARQRIVFESQEPITGLEIQNGHSTTTLFIATTSRILTLTIAGRGQGQPARVLEDAGCALGCMALDKNTGDLLIAREDAIHTYGLRGRGPSYAFDSPKTSLNLFRGYVALVCPPRTATSKSDSLRRFSVGQTDDIFNTSTFTLLDTDLNFIAHSEALISPVKCTFAIWGDLFLMSLDGKITRYHEKNLQQKLEILYQRNLYILAINLAQKAGIDTLQQNVIFRKYGDYLYQKGDYDTAMQQYLRAIENTEPSQVIRKFLDTQRIHNLIEYLEELHDHDKATADHTTLLLNCYAKLKDTSKLDSFIKAPGELKFDLETAIAMCRQGGYFEQAAYLATKHGENDMVVSILVEDSQKYAEALEFISRLEADVAYSNLMKYARVLLGHCPQDTAQLFITFYTGKYRPKKEIEPPSESQTQQPSVVLSLAAFIPLPYVGASAATKAQPSEPELSQDSNNADDIPSYNIPKPRTAFSAFVDHPAEFIRFLEALISEKAWKEQDRIDLYTTLFEMYLDNAKKSKDLGARNEWETKAKDLIQGKDIPISTSNVLLLSDLSNFEEGTTLVKEQAGLRSDIFRSYTTAKDTQGVIRALRKYGPEEPQLYVDALAYFASSPKILSEVGDELNVVLKKIDEDGLMAPLQVIQALSTNAVVTMGMIKRYLSENIDRERKDISTNRRLITSYTTETEAKKKELEQLSSQPAVFQARRCQSCGGSLELPVVHFLCKHSFHQRCLNKTGEDAECPICAPQNATIKAIRRRQVESADQHSLFTDELKRSKDRFGTRIIQDSDDEGGDVRSEVASSCDPLQDPSVAPGRTDAGMARVDESNPDFPIPFSASDLPQVDFDRFLRSESSIMAGDYEDERWVSTANSSSAHVVHVGKDRTEQLRDDSLPCTINATHNALPPTADAAEYGMVAGYSDHPSKRRRISPSQETSHKELEKSTETTSSYNYFASSGPSDTSQAATTLLLPLTTDESHGATTTVLNSLLIPAESPPPTIPFSEDPPYEHGQTITAPIPQSYIQESDPRQPLSETETEALGAKKKRGRPKKQIATDPADTEIKTAPDDTAEVSEQAIKKKPGRPKKQENDTALDTFKDGVTETSSERTLSPSVSKSSKKKIKRSKTTSDIPNKPGELQTESDVIWVESRPVECVQDSGAMENEPILYARSERESTDLDTTKDGQLTDEQPKASKKRGRKRKETTEGPAPSTESQGVLQDISNIPHAPSTPQDKAKGNDMEMKSDSLTSGLDSTHIPKTPKSRDTSSTGPSADAASNEGNIGQEAGVETPTIASAMQPVKQTPVSSTGKVPFRVGLSRRARIAPLLKVVKK</sequence>
<dbReference type="GO" id="GO:0006904">
    <property type="term" value="P:vesicle docking involved in exocytosis"/>
    <property type="evidence" value="ECO:0007669"/>
    <property type="project" value="TreeGrafter"/>
</dbReference>
<feature type="region of interest" description="Disordered" evidence="12">
    <location>
        <begin position="540"/>
        <end position="666"/>
    </location>
</feature>
<dbReference type="InterPro" id="IPR000547">
    <property type="entry name" value="Clathrin_H-chain/VPS_repeat"/>
</dbReference>
<evidence type="ECO:0000313" key="14">
    <source>
        <dbReference type="EMBL" id="OKL57662.1"/>
    </source>
</evidence>
<feature type="region of interest" description="Disordered" evidence="12">
    <location>
        <begin position="1"/>
        <end position="33"/>
    </location>
</feature>
<dbReference type="InterPro" id="IPR036322">
    <property type="entry name" value="WD40_repeat_dom_sf"/>
</dbReference>
<dbReference type="GO" id="GO:0007032">
    <property type="term" value="P:endosome organization"/>
    <property type="evidence" value="ECO:0007669"/>
    <property type="project" value="TreeGrafter"/>
</dbReference>
<dbReference type="InterPro" id="IPR013083">
    <property type="entry name" value="Znf_RING/FYVE/PHD"/>
</dbReference>
<feature type="region of interest" description="Disordered" evidence="12">
    <location>
        <begin position="128"/>
        <end position="277"/>
    </location>
</feature>
<feature type="compositionally biased region" description="Polar residues" evidence="12">
    <location>
        <begin position="1266"/>
        <end position="1282"/>
    </location>
</feature>
<dbReference type="InterPro" id="IPR011990">
    <property type="entry name" value="TPR-like_helical_dom_sf"/>
</dbReference>
<feature type="domain" description="RING-type" evidence="13">
    <location>
        <begin position="1531"/>
        <end position="1568"/>
    </location>
</feature>
<organism evidence="14 15">
    <name type="scientific">Talaromyces atroroseus</name>
    <dbReference type="NCBI Taxonomy" id="1441469"/>
    <lineage>
        <taxon>Eukaryota</taxon>
        <taxon>Fungi</taxon>
        <taxon>Dikarya</taxon>
        <taxon>Ascomycota</taxon>
        <taxon>Pezizomycotina</taxon>
        <taxon>Eurotiomycetes</taxon>
        <taxon>Eurotiomycetidae</taxon>
        <taxon>Eurotiales</taxon>
        <taxon>Trichocomaceae</taxon>
        <taxon>Talaromyces</taxon>
        <taxon>Talaromyces sect. Trachyspermi</taxon>
    </lineage>
</organism>
<feature type="compositionally biased region" description="Low complexity" evidence="12">
    <location>
        <begin position="570"/>
        <end position="587"/>
    </location>
</feature>
<dbReference type="FunFam" id="1.25.40.10:FF:000440">
    <property type="entry name" value="E3 ubiquitin-protein ligase PEP5"/>
    <property type="match status" value="1"/>
</dbReference>
<evidence type="ECO:0000256" key="4">
    <source>
        <dbReference type="ARBA" id="ARBA00022771"/>
    </source>
</evidence>
<feature type="region of interest" description="Disordered" evidence="12">
    <location>
        <begin position="1603"/>
        <end position="1648"/>
    </location>
</feature>
<dbReference type="SUPFAM" id="SSF48371">
    <property type="entry name" value="ARM repeat"/>
    <property type="match status" value="1"/>
</dbReference>
<dbReference type="PANTHER" id="PTHR23323">
    <property type="entry name" value="VACUOLAR PROTEIN SORTING-ASSOCIATED PROTEIN"/>
    <property type="match status" value="1"/>
</dbReference>
<dbReference type="RefSeq" id="XP_020117783.1">
    <property type="nucleotide sequence ID" value="XM_020262129.1"/>
</dbReference>
<comment type="subcellular location">
    <subcellularLocation>
        <location evidence="8">Endomembrane system</location>
        <topology evidence="8">Peripheral membrane protein</topology>
        <orientation evidence="8">Cytoplasmic side</orientation>
    </subcellularLocation>
</comment>
<dbReference type="GO" id="GO:0030897">
    <property type="term" value="C:HOPS complex"/>
    <property type="evidence" value="ECO:0007669"/>
    <property type="project" value="TreeGrafter"/>
</dbReference>
<keyword evidence="15" id="KW-1185">Reference proteome</keyword>
<dbReference type="GeneID" id="31006968"/>
<feature type="compositionally biased region" description="Polar residues" evidence="12">
    <location>
        <begin position="1766"/>
        <end position="1783"/>
    </location>
</feature>
<feature type="compositionally biased region" description="Low complexity" evidence="12">
    <location>
        <begin position="606"/>
        <end position="615"/>
    </location>
</feature>
<dbReference type="InterPro" id="IPR057308">
    <property type="entry name" value="CHCR_PEP5_VPS11"/>
</dbReference>
<dbReference type="PANTHER" id="PTHR23323:SF24">
    <property type="entry name" value="VACUOLAR PROTEIN SORTING-ASSOCIATED PROTEIN 11 HOMOLOG"/>
    <property type="match status" value="1"/>
</dbReference>
<dbReference type="InterPro" id="IPR019734">
    <property type="entry name" value="TPR_rpt"/>
</dbReference>
<keyword evidence="6" id="KW-0653">Protein transport</keyword>
<dbReference type="Pfam" id="PF23341">
    <property type="entry name" value="PEP5_VPS11_N"/>
    <property type="match status" value="1"/>
</dbReference>
<dbReference type="InterPro" id="IPR016024">
    <property type="entry name" value="ARM-type_fold"/>
</dbReference>
<feature type="compositionally biased region" description="Polar residues" evidence="12">
    <location>
        <begin position="2110"/>
        <end position="2127"/>
    </location>
</feature>
<dbReference type="GO" id="GO:0048284">
    <property type="term" value="P:organelle fusion"/>
    <property type="evidence" value="ECO:0007669"/>
    <property type="project" value="TreeGrafter"/>
</dbReference>
<dbReference type="GO" id="GO:0008270">
    <property type="term" value="F:zinc ion binding"/>
    <property type="evidence" value="ECO:0007669"/>
    <property type="project" value="UniProtKB-KW"/>
</dbReference>
<dbReference type="Pfam" id="PF23356">
    <property type="entry name" value="TPR_PEP5_VPS11"/>
    <property type="match status" value="2"/>
</dbReference>
<dbReference type="Proteomes" id="UP000214365">
    <property type="component" value="Unassembled WGS sequence"/>
</dbReference>
<dbReference type="InterPro" id="IPR001841">
    <property type="entry name" value="Znf_RING"/>
</dbReference>
<evidence type="ECO:0000256" key="7">
    <source>
        <dbReference type="ARBA" id="ARBA00023136"/>
    </source>
</evidence>
<evidence type="ECO:0000256" key="8">
    <source>
        <dbReference type="ARBA" id="ARBA00029433"/>
    </source>
</evidence>
<feature type="compositionally biased region" description="Basic and acidic residues" evidence="12">
    <location>
        <begin position="1756"/>
        <end position="1765"/>
    </location>
</feature>